<gene>
    <name evidence="1" type="ORF">SAMN05421548_120116</name>
</gene>
<accession>A0A1G6VAR8</accession>
<proteinExistence type="predicted"/>
<dbReference type="EMBL" id="FMYQ01000020">
    <property type="protein sequence ID" value="SDD50800.1"/>
    <property type="molecule type" value="Genomic_DNA"/>
</dbReference>
<evidence type="ECO:0000313" key="2">
    <source>
        <dbReference type="Proteomes" id="UP000198908"/>
    </source>
</evidence>
<protein>
    <submittedName>
        <fullName evidence="1">Uncharacterized protein</fullName>
    </submittedName>
</protein>
<dbReference type="Proteomes" id="UP000198908">
    <property type="component" value="Unassembled WGS sequence"/>
</dbReference>
<keyword evidence="2" id="KW-1185">Reference proteome</keyword>
<dbReference type="RefSeq" id="WP_092000653.1">
    <property type="nucleotide sequence ID" value="NZ_FMYQ01000020.1"/>
</dbReference>
<name>A0A1G6VAR8_9BURK</name>
<dbReference type="OrthoDB" id="9026016at2"/>
<sequence>MNRTYEYRGYAIQVSVEANGSVPLERSEIKRPLYPRYAAMVRIAANDPSVFPAQALKVGDAAGLPFNSDIDALMGGYSAACRLIDDKLAGSAA</sequence>
<organism evidence="1 2">
    <name type="scientific">Paraburkholderia lycopersici</name>
    <dbReference type="NCBI Taxonomy" id="416944"/>
    <lineage>
        <taxon>Bacteria</taxon>
        <taxon>Pseudomonadati</taxon>
        <taxon>Pseudomonadota</taxon>
        <taxon>Betaproteobacteria</taxon>
        <taxon>Burkholderiales</taxon>
        <taxon>Burkholderiaceae</taxon>
        <taxon>Paraburkholderia</taxon>
    </lineage>
</organism>
<reference evidence="2" key="1">
    <citation type="submission" date="2016-09" db="EMBL/GenBank/DDBJ databases">
        <authorList>
            <person name="Varghese N."/>
            <person name="Submissions S."/>
        </authorList>
    </citation>
    <scope>NUCLEOTIDE SEQUENCE [LARGE SCALE GENOMIC DNA]</scope>
    <source>
        <strain evidence="2">TNe-862</strain>
    </source>
</reference>
<dbReference type="AlphaFoldDB" id="A0A1G6VAR8"/>
<evidence type="ECO:0000313" key="1">
    <source>
        <dbReference type="EMBL" id="SDD50800.1"/>
    </source>
</evidence>